<reference evidence="8" key="1">
    <citation type="journal article" date="2019" name="Int. J. Syst. Evol. Microbiol.">
        <title>The Global Catalogue of Microorganisms (GCM) 10K type strain sequencing project: providing services to taxonomists for standard genome sequencing and annotation.</title>
        <authorList>
            <consortium name="The Broad Institute Genomics Platform"/>
            <consortium name="The Broad Institute Genome Sequencing Center for Infectious Disease"/>
            <person name="Wu L."/>
            <person name="Ma J."/>
        </authorList>
    </citation>
    <scope>NUCLEOTIDE SEQUENCE [LARGE SCALE GENOMIC DNA]</scope>
    <source>
        <strain evidence="8">NBRC 111980</strain>
    </source>
</reference>
<dbReference type="Pfam" id="PF02897">
    <property type="entry name" value="Peptidase_S9_N"/>
    <property type="match status" value="1"/>
</dbReference>
<dbReference type="Gene3D" id="3.40.50.1820">
    <property type="entry name" value="alpha/beta hydrolase"/>
    <property type="match status" value="1"/>
</dbReference>
<feature type="domain" description="Peptidase S9A N-terminal" evidence="6">
    <location>
        <begin position="34"/>
        <end position="434"/>
    </location>
</feature>
<dbReference type="PRINTS" id="PR00862">
    <property type="entry name" value="PROLIGOPTASE"/>
</dbReference>
<evidence type="ECO:0000313" key="8">
    <source>
        <dbReference type="Proteomes" id="UP001156670"/>
    </source>
</evidence>
<evidence type="ECO:0000256" key="3">
    <source>
        <dbReference type="ARBA" id="ARBA00022825"/>
    </source>
</evidence>
<dbReference type="InterPro" id="IPR001375">
    <property type="entry name" value="Peptidase_S9_cat"/>
</dbReference>
<dbReference type="InterPro" id="IPR023302">
    <property type="entry name" value="Pept_S9A_N"/>
</dbReference>
<feature type="signal peptide" evidence="4">
    <location>
        <begin position="1"/>
        <end position="23"/>
    </location>
</feature>
<dbReference type="InterPro" id="IPR051167">
    <property type="entry name" value="Prolyl_oligopep/macrocyclase"/>
</dbReference>
<dbReference type="Gene3D" id="2.130.10.120">
    <property type="entry name" value="Prolyl oligopeptidase, N-terminal domain"/>
    <property type="match status" value="1"/>
</dbReference>
<keyword evidence="1" id="KW-0645">Protease</keyword>
<dbReference type="PANTHER" id="PTHR42881:SF13">
    <property type="entry name" value="PROLYL ENDOPEPTIDASE"/>
    <property type="match status" value="1"/>
</dbReference>
<evidence type="ECO:0000256" key="4">
    <source>
        <dbReference type="SAM" id="SignalP"/>
    </source>
</evidence>
<evidence type="ECO:0000256" key="2">
    <source>
        <dbReference type="ARBA" id="ARBA00022801"/>
    </source>
</evidence>
<sequence length="708" mass="79071">MSLKAPIQLALALAVIMGGMTQAHDTLTPSATANADDPYLWLEDIHGARPMDWVNAQNTITEKQYASSPEFTHTRDRILEVLDSDARIPYVERRGDYLFNFWQDKAHPRGLWRRTTLEEYRKSEPKWEVLLDIDALNKAEGKRWVFKGSDCLKPDYKRCLLNLSPDGGDAVEVREFDIPSKSFVKDGFVLPAAKTQVGWIDENRIYVGTDFGPGSMTTSSYPRIAKVWARGTPLSAATTVYEGKMTDLAVSASHDRTPGFERDFVNVAHDFFHSDMYQLKDGKLIHLDVPEDAANVDAHREWLLVQLRSAWTVGGVTYPSGALIAMKYDDFIAGKRNFTTLFAPNEHTALSSYAWTRHHLILDVMEDVKSRLDVLTPKDNGSWAREDMPGAPKFSTVSVIDTDPDHSDEYWLSVTGFLSPSSLDRGVLGEGKAELIKHSPAFFDASKFEVSQHFVASKDGTQVPYFEIAPKNIKLDGSNRTLLYGYGGFEISLQPFYSGSIGRAWLERGGVYVIANIRGGGEYGPRWHQAALQANRPRAYEDFSAVASDLIKRGVTSPKHLGAEGGSNGGLLMGNMLTLYPQLFGAIACEVPLLDMKRYVHLSAGTSWIAEYGNPDDPKQWDFIKTFSPYQNVKSDTTYPAVLFYTATSDDRVGPVQARKMAAKMQGMGYKDVWFYENTEGGHGAGADNKQSAHMHALAYEFLWDRLK</sequence>
<dbReference type="Proteomes" id="UP001156670">
    <property type="component" value="Unassembled WGS sequence"/>
</dbReference>
<name>A0ABQ5XKZ9_9GAMM</name>
<keyword evidence="3" id="KW-0720">Serine protease</keyword>
<gene>
    <name evidence="7" type="ORF">GCM10007901_07130</name>
</gene>
<evidence type="ECO:0000259" key="6">
    <source>
        <dbReference type="Pfam" id="PF02897"/>
    </source>
</evidence>
<dbReference type="InterPro" id="IPR002470">
    <property type="entry name" value="Peptidase_S9A"/>
</dbReference>
<dbReference type="Pfam" id="PF00326">
    <property type="entry name" value="Peptidase_S9"/>
    <property type="match status" value="1"/>
</dbReference>
<evidence type="ECO:0000256" key="1">
    <source>
        <dbReference type="ARBA" id="ARBA00022670"/>
    </source>
</evidence>
<comment type="caution">
    <text evidence="7">The sequence shown here is derived from an EMBL/GenBank/DDBJ whole genome shotgun (WGS) entry which is preliminary data.</text>
</comment>
<keyword evidence="2" id="KW-0378">Hydrolase</keyword>
<proteinExistence type="predicted"/>
<dbReference type="PANTHER" id="PTHR42881">
    <property type="entry name" value="PROLYL ENDOPEPTIDASE"/>
    <property type="match status" value="1"/>
</dbReference>
<accession>A0ABQ5XKZ9</accession>
<protein>
    <submittedName>
        <fullName evidence="7">Prolyl oligopeptidase</fullName>
    </submittedName>
</protein>
<dbReference type="InterPro" id="IPR029058">
    <property type="entry name" value="AB_hydrolase_fold"/>
</dbReference>
<feature type="chain" id="PRO_5046776565" evidence="4">
    <location>
        <begin position="24"/>
        <end position="708"/>
    </location>
</feature>
<feature type="domain" description="Peptidase S9 prolyl oligopeptidase catalytic" evidence="5">
    <location>
        <begin position="504"/>
        <end position="707"/>
    </location>
</feature>
<dbReference type="SUPFAM" id="SSF50993">
    <property type="entry name" value="Peptidase/esterase 'gauge' domain"/>
    <property type="match status" value="1"/>
</dbReference>
<dbReference type="EMBL" id="BSOB01000006">
    <property type="protein sequence ID" value="GLQ91763.1"/>
    <property type="molecule type" value="Genomic_DNA"/>
</dbReference>
<keyword evidence="8" id="KW-1185">Reference proteome</keyword>
<dbReference type="RefSeq" id="WP_423372879.1">
    <property type="nucleotide sequence ID" value="NZ_BSOB01000006.1"/>
</dbReference>
<evidence type="ECO:0000259" key="5">
    <source>
        <dbReference type="Pfam" id="PF00326"/>
    </source>
</evidence>
<keyword evidence="4" id="KW-0732">Signal</keyword>
<evidence type="ECO:0000313" key="7">
    <source>
        <dbReference type="EMBL" id="GLQ91763.1"/>
    </source>
</evidence>
<organism evidence="7 8">
    <name type="scientific">Dyella acidisoli</name>
    <dbReference type="NCBI Taxonomy" id="1867834"/>
    <lineage>
        <taxon>Bacteria</taxon>
        <taxon>Pseudomonadati</taxon>
        <taxon>Pseudomonadota</taxon>
        <taxon>Gammaproteobacteria</taxon>
        <taxon>Lysobacterales</taxon>
        <taxon>Rhodanobacteraceae</taxon>
        <taxon>Dyella</taxon>
    </lineage>
</organism>
<dbReference type="SUPFAM" id="SSF53474">
    <property type="entry name" value="alpha/beta-Hydrolases"/>
    <property type="match status" value="1"/>
</dbReference>